<dbReference type="Gene3D" id="3.40.50.12780">
    <property type="entry name" value="N-terminal domain of ligase-like"/>
    <property type="match status" value="1"/>
</dbReference>
<dbReference type="RefSeq" id="WP_135268406.1">
    <property type="nucleotide sequence ID" value="NZ_CP038436.1"/>
</dbReference>
<protein>
    <submittedName>
        <fullName evidence="5">Cyclohexanecarboxylate-CoA ligase</fullName>
    </submittedName>
</protein>
<dbReference type="InterPro" id="IPR000873">
    <property type="entry name" value="AMP-dep_synth/lig_dom"/>
</dbReference>
<proteinExistence type="inferred from homology"/>
<dbReference type="InterPro" id="IPR042099">
    <property type="entry name" value="ANL_N_sf"/>
</dbReference>
<dbReference type="KEGG" id="nsn:EXE58_13745"/>
<reference evidence="5 6" key="1">
    <citation type="submission" date="2019-03" db="EMBL/GenBank/DDBJ databases">
        <title>Three New Species of Nocardioides, Nocardioides euryhalodurans sp. nov., Nocardioides seonyuensis sp. nov. and Nocardioides eburneoflavus sp. nov. Iolated from Soil.</title>
        <authorList>
            <person name="Roh S.G."/>
            <person name="Lee C."/>
            <person name="Kim M.-K."/>
            <person name="Kim S.B."/>
        </authorList>
    </citation>
    <scope>NUCLEOTIDE SEQUENCE [LARGE SCALE GENOMIC DNA]</scope>
    <source>
        <strain evidence="5 6">MMS17-SY207-3</strain>
    </source>
</reference>
<evidence type="ECO:0000256" key="2">
    <source>
        <dbReference type="ARBA" id="ARBA00022598"/>
    </source>
</evidence>
<name>A0A4P7IGG5_9ACTN</name>
<feature type="domain" description="AMP-dependent synthetase/ligase" evidence="3">
    <location>
        <begin position="29"/>
        <end position="399"/>
    </location>
</feature>
<dbReference type="PANTHER" id="PTHR43201">
    <property type="entry name" value="ACYL-COA SYNTHETASE"/>
    <property type="match status" value="1"/>
</dbReference>
<dbReference type="Pfam" id="PF13193">
    <property type="entry name" value="AMP-binding_C"/>
    <property type="match status" value="1"/>
</dbReference>
<organism evidence="5 6">
    <name type="scientific">Nocardioides seonyuensis</name>
    <dbReference type="NCBI Taxonomy" id="2518371"/>
    <lineage>
        <taxon>Bacteria</taxon>
        <taxon>Bacillati</taxon>
        <taxon>Actinomycetota</taxon>
        <taxon>Actinomycetes</taxon>
        <taxon>Propionibacteriales</taxon>
        <taxon>Nocardioidaceae</taxon>
        <taxon>Nocardioides</taxon>
    </lineage>
</organism>
<evidence type="ECO:0000256" key="1">
    <source>
        <dbReference type="ARBA" id="ARBA00006432"/>
    </source>
</evidence>
<dbReference type="OrthoDB" id="9803968at2"/>
<dbReference type="PROSITE" id="PS00455">
    <property type="entry name" value="AMP_BINDING"/>
    <property type="match status" value="1"/>
</dbReference>
<dbReference type="Pfam" id="PF00501">
    <property type="entry name" value="AMP-binding"/>
    <property type="match status" value="1"/>
</dbReference>
<dbReference type="PANTHER" id="PTHR43201:SF5">
    <property type="entry name" value="MEDIUM-CHAIN ACYL-COA LIGASE ACSF2, MITOCHONDRIAL"/>
    <property type="match status" value="1"/>
</dbReference>
<dbReference type="AlphaFoldDB" id="A0A4P7IGG5"/>
<dbReference type="GO" id="GO:0006631">
    <property type="term" value="P:fatty acid metabolic process"/>
    <property type="evidence" value="ECO:0007669"/>
    <property type="project" value="TreeGrafter"/>
</dbReference>
<evidence type="ECO:0000313" key="6">
    <source>
        <dbReference type="Proteomes" id="UP000294853"/>
    </source>
</evidence>
<dbReference type="SUPFAM" id="SSF56801">
    <property type="entry name" value="Acetyl-CoA synthetase-like"/>
    <property type="match status" value="1"/>
</dbReference>
<evidence type="ECO:0000313" key="5">
    <source>
        <dbReference type="EMBL" id="QBX56419.1"/>
    </source>
</evidence>
<feature type="domain" description="AMP-binding enzyme C-terminal" evidence="4">
    <location>
        <begin position="455"/>
        <end position="531"/>
    </location>
</feature>
<dbReference type="Gene3D" id="3.30.300.30">
    <property type="match status" value="1"/>
</dbReference>
<dbReference type="InterPro" id="IPR020845">
    <property type="entry name" value="AMP-binding_CS"/>
</dbReference>
<accession>A0A4P7IGG5</accession>
<evidence type="ECO:0000259" key="3">
    <source>
        <dbReference type="Pfam" id="PF00501"/>
    </source>
</evidence>
<dbReference type="GO" id="GO:0031956">
    <property type="term" value="F:medium-chain fatty acid-CoA ligase activity"/>
    <property type="evidence" value="ECO:0007669"/>
    <property type="project" value="TreeGrafter"/>
</dbReference>
<sequence length="544" mass="59405">MFETTLTPQKIEKFTAAGYWRDRTIIDFLDEAAAATPDKVAFIDSRTQVTFGELKAQVDRCALGMRELGVGPGDVVSFQLPNWIEWIVVHYAASRIGAISNPLIPIYREREVGFMVGLARSKVIVVPQSFRGFDYPAMVERMRGDWPALEHVLVVGEPGDTSSWEEFMATPWEERRDAGELDGLRPDPNDVTLLIFTSGTTGEPKGVMHTHNTVVAANDPLPARLGITPDTVFHMASTLAHLTGFLYGARLSVQNGATCVLQDVWDAATFVDLVEKHSISYTSAATPFLHDLLAVPGLAERDLASLTRFCCMGAPIPRVLVREAKAKLPGVAVLGGWGQTEEGLVTLGIPGDPEEKVIDTDGYPFPGMEIRVVDLAGATVPPGTEGALQVRGPFVFVGYAERLDMTRSLFRPDPEGDWFDTGDLAHVDEDGYLRISGRTKDVIIRGGENIPVSYVENVLYEHPDVEAVAVVGVPDPRLQERACACLVLKSGAEPLTFAGLQEFLATKGVAKQYWPERLVLLDDFPKTPSGKIQKFALRSEVASA</sequence>
<comment type="similarity">
    <text evidence="1">Belongs to the ATP-dependent AMP-binding enzyme family.</text>
</comment>
<dbReference type="EMBL" id="CP038436">
    <property type="protein sequence ID" value="QBX56419.1"/>
    <property type="molecule type" value="Genomic_DNA"/>
</dbReference>
<dbReference type="InterPro" id="IPR025110">
    <property type="entry name" value="AMP-bd_C"/>
</dbReference>
<keyword evidence="2 5" id="KW-0436">Ligase</keyword>
<dbReference type="InterPro" id="IPR045851">
    <property type="entry name" value="AMP-bd_C_sf"/>
</dbReference>
<dbReference type="Proteomes" id="UP000294853">
    <property type="component" value="Chromosome"/>
</dbReference>
<gene>
    <name evidence="5" type="ORF">EXE58_13745</name>
</gene>
<evidence type="ECO:0000259" key="4">
    <source>
        <dbReference type="Pfam" id="PF13193"/>
    </source>
</evidence>
<keyword evidence="6" id="KW-1185">Reference proteome</keyword>